<keyword evidence="3" id="KW-0274">FAD</keyword>
<evidence type="ECO:0000259" key="4">
    <source>
        <dbReference type="Pfam" id="PF03486"/>
    </source>
</evidence>
<dbReference type="NCBIfam" id="TIGR00275">
    <property type="entry name" value="aminoacetone oxidase family FAD-binding enzyme"/>
    <property type="match status" value="1"/>
</dbReference>
<organism evidence="6 7">
    <name type="scientific">Emergencia timonensis</name>
    <dbReference type="NCBI Taxonomy" id="1776384"/>
    <lineage>
        <taxon>Bacteria</taxon>
        <taxon>Bacillati</taxon>
        <taxon>Bacillota</taxon>
        <taxon>Clostridia</taxon>
        <taxon>Peptostreptococcales</taxon>
        <taxon>Anaerovoracaceae</taxon>
        <taxon>Emergencia</taxon>
    </lineage>
</organism>
<protein>
    <submittedName>
        <fullName evidence="6">Aminoacetone oxidase family FAD-binding enzyme</fullName>
    </submittedName>
</protein>
<evidence type="ECO:0000256" key="1">
    <source>
        <dbReference type="ARBA" id="ARBA00001974"/>
    </source>
</evidence>
<dbReference type="Pfam" id="PF03486">
    <property type="entry name" value="HI0933_like"/>
    <property type="match status" value="1"/>
</dbReference>
<comment type="caution">
    <text evidence="6">The sequence shown here is derived from an EMBL/GenBank/DDBJ whole genome shotgun (WGS) entry which is preliminary data.</text>
</comment>
<gene>
    <name evidence="6" type="ORF">DW099_09535</name>
</gene>
<dbReference type="InterPro" id="IPR004792">
    <property type="entry name" value="BaiN-like"/>
</dbReference>
<dbReference type="InterPro" id="IPR057661">
    <property type="entry name" value="RsdA/BaiN/AoA(So)_Rossmann"/>
</dbReference>
<sequence>MTERTSPMTYDCIIIGAGASGLFCSATFAKTVHGLILEKTKHPGTKLLMSGGGQCNVTHDGSIKDFVGCYGKNGSKIRSCLYKYNNQHLREFLHDGGVDTIAREDGKVFPKSMAASDILKLLLSKSQKNGFAIQYESPVSHIKKTAEGLWQVTAAEKTYLCTHLVIATGGCSYPTTGSDGSLFPILRKSLGIEIAPLHPALSPVNVADYPYREISGVSFRNVCLSVWRNEKKMAEASGDLLFTHDNLSGPLILNLSKEIRQGDTIKLNYLYPEDKNIVIEKISAALKNSRGSLPKLLSKELLLPKSFLQLVADRSENRTKEIAANLTGDTFLVASVAGYNKAMVTAGGISLTEINSKRMELKRYPGLYAIGEVLDIDGFTGGYNLQFAYSSARAASSSITEGLGTRRQD</sequence>
<dbReference type="SUPFAM" id="SSF160996">
    <property type="entry name" value="HI0933 insert domain-like"/>
    <property type="match status" value="1"/>
</dbReference>
<dbReference type="Gene3D" id="2.40.30.10">
    <property type="entry name" value="Translation factors"/>
    <property type="match status" value="1"/>
</dbReference>
<dbReference type="AlphaFoldDB" id="A0A415E4R3"/>
<dbReference type="Pfam" id="PF22780">
    <property type="entry name" value="HI0933_like_1st"/>
    <property type="match status" value="1"/>
</dbReference>
<dbReference type="PANTHER" id="PTHR42887">
    <property type="entry name" value="OS12G0638800 PROTEIN"/>
    <property type="match status" value="1"/>
</dbReference>
<evidence type="ECO:0000313" key="6">
    <source>
        <dbReference type="EMBL" id="RHJ88610.1"/>
    </source>
</evidence>
<dbReference type="OrthoDB" id="9773233at2"/>
<comment type="cofactor">
    <cofactor evidence="1">
        <name>FAD</name>
        <dbReference type="ChEBI" id="CHEBI:57692"/>
    </cofactor>
</comment>
<keyword evidence="2" id="KW-0285">Flavoprotein</keyword>
<dbReference type="PANTHER" id="PTHR42887:SF2">
    <property type="entry name" value="OS12G0638800 PROTEIN"/>
    <property type="match status" value="1"/>
</dbReference>
<reference evidence="6 7" key="1">
    <citation type="submission" date="2018-08" db="EMBL/GenBank/DDBJ databases">
        <title>A genome reference for cultivated species of the human gut microbiota.</title>
        <authorList>
            <person name="Zou Y."/>
            <person name="Xue W."/>
            <person name="Luo G."/>
        </authorList>
    </citation>
    <scope>NUCLEOTIDE SEQUENCE [LARGE SCALE GENOMIC DNA]</scope>
    <source>
        <strain evidence="6 7">AM07-24</strain>
    </source>
</reference>
<dbReference type="Proteomes" id="UP000284841">
    <property type="component" value="Unassembled WGS sequence"/>
</dbReference>
<dbReference type="InterPro" id="IPR055178">
    <property type="entry name" value="RsdA/BaiN/AoA(So)-like_dom"/>
</dbReference>
<dbReference type="EMBL" id="QRMS01000002">
    <property type="protein sequence ID" value="RHJ88610.1"/>
    <property type="molecule type" value="Genomic_DNA"/>
</dbReference>
<dbReference type="SUPFAM" id="SSF51905">
    <property type="entry name" value="FAD/NAD(P)-binding domain"/>
    <property type="match status" value="1"/>
</dbReference>
<evidence type="ECO:0000313" key="7">
    <source>
        <dbReference type="Proteomes" id="UP000284841"/>
    </source>
</evidence>
<dbReference type="STRING" id="1776384.GCA_900086585_04269"/>
<proteinExistence type="predicted"/>
<name>A0A415E4R3_9FIRM</name>
<dbReference type="Gene3D" id="3.50.50.60">
    <property type="entry name" value="FAD/NAD(P)-binding domain"/>
    <property type="match status" value="1"/>
</dbReference>
<keyword evidence="7" id="KW-1185">Reference proteome</keyword>
<dbReference type="Gene3D" id="1.10.8.260">
    <property type="entry name" value="HI0933 insert domain-like"/>
    <property type="match status" value="1"/>
</dbReference>
<accession>A0A415E4R3</accession>
<dbReference type="InterPro" id="IPR023166">
    <property type="entry name" value="BaiN-like_dom_sf"/>
</dbReference>
<feature type="domain" description="RsdA/BaiN/AoA(So)-like insert" evidence="5">
    <location>
        <begin position="198"/>
        <end position="342"/>
    </location>
</feature>
<feature type="domain" description="RsdA/BaiN/AoA(So)-like Rossmann fold-like" evidence="4">
    <location>
        <begin position="11"/>
        <end position="397"/>
    </location>
</feature>
<evidence type="ECO:0000256" key="2">
    <source>
        <dbReference type="ARBA" id="ARBA00022630"/>
    </source>
</evidence>
<evidence type="ECO:0000259" key="5">
    <source>
        <dbReference type="Pfam" id="PF22780"/>
    </source>
</evidence>
<dbReference type="InterPro" id="IPR036188">
    <property type="entry name" value="FAD/NAD-bd_sf"/>
</dbReference>
<evidence type="ECO:0000256" key="3">
    <source>
        <dbReference type="ARBA" id="ARBA00022827"/>
    </source>
</evidence>